<evidence type="ECO:0000313" key="5">
    <source>
        <dbReference type="Proteomes" id="UP000816034"/>
    </source>
</evidence>
<dbReference type="SMART" id="SM00320">
    <property type="entry name" value="WD40"/>
    <property type="match status" value="3"/>
</dbReference>
<reference evidence="4 5" key="1">
    <citation type="journal article" date="2018" name="BMC Genomics">
        <title>The genome of Naegleria lovaniensis, the basis for a comparative approach to unravel pathogenicity factors of the human pathogenic amoeba N. fowleri.</title>
        <authorList>
            <person name="Liechti N."/>
            <person name="Schurch N."/>
            <person name="Bruggmann R."/>
            <person name="Wittwer M."/>
        </authorList>
    </citation>
    <scope>NUCLEOTIDE SEQUENCE [LARGE SCALE GENOMIC DNA]</scope>
    <source>
        <strain evidence="4 5">ATCC 30569</strain>
    </source>
</reference>
<evidence type="ECO:0000256" key="1">
    <source>
        <dbReference type="ARBA" id="ARBA00022574"/>
    </source>
</evidence>
<keyword evidence="1" id="KW-0853">WD repeat</keyword>
<evidence type="ECO:0000256" key="3">
    <source>
        <dbReference type="SAM" id="MobiDB-lite"/>
    </source>
</evidence>
<keyword evidence="5" id="KW-1185">Reference proteome</keyword>
<protein>
    <submittedName>
        <fullName evidence="4">Uncharacterized protein</fullName>
    </submittedName>
</protein>
<dbReference type="InterPro" id="IPR001680">
    <property type="entry name" value="WD40_rpt"/>
</dbReference>
<feature type="region of interest" description="Disordered" evidence="3">
    <location>
        <begin position="340"/>
        <end position="360"/>
    </location>
</feature>
<comment type="caution">
    <text evidence="4">The sequence shown here is derived from an EMBL/GenBank/DDBJ whole genome shotgun (WGS) entry which is preliminary data.</text>
</comment>
<dbReference type="Gene3D" id="2.130.10.10">
    <property type="entry name" value="YVTN repeat-like/Quinoprotein amine dehydrogenase"/>
    <property type="match status" value="1"/>
</dbReference>
<dbReference type="InterPro" id="IPR036322">
    <property type="entry name" value="WD40_repeat_dom_sf"/>
</dbReference>
<dbReference type="EMBL" id="PYSW02000012">
    <property type="protein sequence ID" value="KAG2387693.1"/>
    <property type="molecule type" value="Genomic_DNA"/>
</dbReference>
<keyword evidence="2" id="KW-0677">Repeat</keyword>
<dbReference type="Pfam" id="PF00400">
    <property type="entry name" value="WD40"/>
    <property type="match status" value="2"/>
</dbReference>
<dbReference type="SUPFAM" id="SSF50978">
    <property type="entry name" value="WD40 repeat-like"/>
    <property type="match status" value="1"/>
</dbReference>
<dbReference type="GO" id="GO:0008017">
    <property type="term" value="F:microtubule binding"/>
    <property type="evidence" value="ECO:0007669"/>
    <property type="project" value="TreeGrafter"/>
</dbReference>
<organism evidence="4 5">
    <name type="scientific">Naegleria lovaniensis</name>
    <name type="common">Amoeba</name>
    <dbReference type="NCBI Taxonomy" id="51637"/>
    <lineage>
        <taxon>Eukaryota</taxon>
        <taxon>Discoba</taxon>
        <taxon>Heterolobosea</taxon>
        <taxon>Tetramitia</taxon>
        <taxon>Eutetramitia</taxon>
        <taxon>Vahlkampfiidae</taxon>
        <taxon>Naegleria</taxon>
    </lineage>
</organism>
<evidence type="ECO:0000313" key="4">
    <source>
        <dbReference type="EMBL" id="KAG2387693.1"/>
    </source>
</evidence>
<feature type="compositionally biased region" description="Low complexity" evidence="3">
    <location>
        <begin position="340"/>
        <end position="354"/>
    </location>
</feature>
<dbReference type="RefSeq" id="XP_044551685.1">
    <property type="nucleotide sequence ID" value="XM_044688681.1"/>
</dbReference>
<evidence type="ECO:0000256" key="2">
    <source>
        <dbReference type="ARBA" id="ARBA00022737"/>
    </source>
</evidence>
<dbReference type="GeneID" id="68093743"/>
<dbReference type="InterPro" id="IPR050630">
    <property type="entry name" value="WD_repeat_EMAP"/>
</dbReference>
<name>A0AA88GWL6_NAELO</name>
<dbReference type="InterPro" id="IPR015943">
    <property type="entry name" value="WD40/YVTN_repeat-like_dom_sf"/>
</dbReference>
<sequence length="360" mass="39858">MTTFSTTYPRFLKASHYPPSNQSEVADKHPSKKLELEFIHGCSKKGCKGTYFHVNDEHQLVYPAAGCGVVFDVPTNTQKIFRKHDDDVVCIAKHHNQRLFARGQIGKDDMIYIWDSHQPQAGPIASIPTHIHFKNGGVMAIVFSNSGDFIACIGGNDTNSQILIYDWKKVKSKCKMFEYRVTLKIFNTADLSSRSGVFGSKGTLQNTYGVVFVGPNESVRTDDDARSSNSSSTSTTSSLDALVGVEDGSLYLFRDGKVIQSFMKAHEGAIYCMTRCQLPLNAQKGSGIVSSGKDGVIKWWRYHPQTTQLVLECSLQVGGCVKAIVATCRPWSTTTTTFLTDTKDTTTTSPSTTSYRRQER</sequence>
<dbReference type="PANTHER" id="PTHR13720">
    <property type="entry name" value="WD-40 REPEAT PROTEIN"/>
    <property type="match status" value="1"/>
</dbReference>
<dbReference type="AlphaFoldDB" id="A0AA88GWL6"/>
<proteinExistence type="predicted"/>
<gene>
    <name evidence="4" type="ORF">C9374_001287</name>
</gene>
<dbReference type="PANTHER" id="PTHR13720:SF33">
    <property type="entry name" value="HELP DOMAIN-CONTAINING PROTEIN"/>
    <property type="match status" value="1"/>
</dbReference>
<accession>A0AA88GWL6</accession>
<dbReference type="Proteomes" id="UP000816034">
    <property type="component" value="Unassembled WGS sequence"/>
</dbReference>